<keyword evidence="2" id="KW-1185">Reference proteome</keyword>
<sequence length="342" mass="37736">MSESEPHPVLSGWHTQFREDPDGVDPLLRARIAWAVTTGRLSSGSYIQAADRALTAAREQTKSLPIIEIEVACNDPQLLPAQWLQRQSDADIAVCYLDEIARPRPLPDIDLVEVTITANYCGTWADVTARAWAAPDWLSSHQRHYYDLLRVDRMTPAQALGRLRRMPGRSVRVRPGRRRPAHRRRILRCPQPHPALLHWLSAALADPDADRQLLSSLRWATSVTGCLTRDAYDEAARRAVTAARAAGATGWLLQAASARTDLLSPHRLPMAAIFAAVSGGAGLPHIDQVIISRSDSDEAAGVAWAAPVGVRWRDVAQYEAYRAAGLSMAEAYRRLKRTSQAS</sequence>
<protein>
    <submittedName>
        <fullName evidence="1">Uncharacterized protein</fullName>
    </submittedName>
</protein>
<proteinExistence type="predicted"/>
<dbReference type="AlphaFoldDB" id="A0A561VGI2"/>
<comment type="caution">
    <text evidence="1">The sequence shown here is derived from an EMBL/GenBank/DDBJ whole genome shotgun (WGS) entry which is preliminary data.</text>
</comment>
<organism evidence="1 2">
    <name type="scientific">Actinoplanes teichomyceticus</name>
    <dbReference type="NCBI Taxonomy" id="1867"/>
    <lineage>
        <taxon>Bacteria</taxon>
        <taxon>Bacillati</taxon>
        <taxon>Actinomycetota</taxon>
        <taxon>Actinomycetes</taxon>
        <taxon>Micromonosporales</taxon>
        <taxon>Micromonosporaceae</taxon>
        <taxon>Actinoplanes</taxon>
    </lineage>
</organism>
<name>A0A561VGI2_ACTTI</name>
<evidence type="ECO:0000313" key="2">
    <source>
        <dbReference type="Proteomes" id="UP000320239"/>
    </source>
</evidence>
<evidence type="ECO:0000313" key="1">
    <source>
        <dbReference type="EMBL" id="TWG10708.1"/>
    </source>
</evidence>
<dbReference type="EMBL" id="VIWY01000007">
    <property type="protein sequence ID" value="TWG10708.1"/>
    <property type="molecule type" value="Genomic_DNA"/>
</dbReference>
<reference evidence="1 2" key="1">
    <citation type="submission" date="2019-06" db="EMBL/GenBank/DDBJ databases">
        <title>Sequencing the genomes of 1000 actinobacteria strains.</title>
        <authorList>
            <person name="Klenk H.-P."/>
        </authorList>
    </citation>
    <scope>NUCLEOTIDE SEQUENCE [LARGE SCALE GENOMIC DNA]</scope>
    <source>
        <strain evidence="1 2">DSM 43866</strain>
    </source>
</reference>
<gene>
    <name evidence="1" type="ORF">FHX34_107204</name>
</gene>
<dbReference type="Proteomes" id="UP000320239">
    <property type="component" value="Unassembled WGS sequence"/>
</dbReference>
<dbReference type="RefSeq" id="WP_145831105.1">
    <property type="nucleotide sequence ID" value="NZ_BOMX01000127.1"/>
</dbReference>
<accession>A0A561VGI2</accession>